<evidence type="ECO:0000259" key="10">
    <source>
        <dbReference type="PROSITE" id="PS50011"/>
    </source>
</evidence>
<evidence type="ECO:0000256" key="4">
    <source>
        <dbReference type="ARBA" id="ARBA00022741"/>
    </source>
</evidence>
<evidence type="ECO:0000256" key="1">
    <source>
        <dbReference type="ARBA" id="ARBA00012513"/>
    </source>
</evidence>
<evidence type="ECO:0000313" key="12">
    <source>
        <dbReference type="Proteomes" id="UP001189429"/>
    </source>
</evidence>
<evidence type="ECO:0000256" key="5">
    <source>
        <dbReference type="ARBA" id="ARBA00022777"/>
    </source>
</evidence>
<dbReference type="EMBL" id="CAUYUJ010015616">
    <property type="protein sequence ID" value="CAK0856236.1"/>
    <property type="molecule type" value="Genomic_DNA"/>
</dbReference>
<dbReference type="InterPro" id="IPR000719">
    <property type="entry name" value="Prot_kinase_dom"/>
</dbReference>
<dbReference type="SUPFAM" id="SSF56112">
    <property type="entry name" value="Protein kinase-like (PK-like)"/>
    <property type="match status" value="1"/>
</dbReference>
<accession>A0ABN9UAV3</accession>
<evidence type="ECO:0000256" key="6">
    <source>
        <dbReference type="ARBA" id="ARBA00022840"/>
    </source>
</evidence>
<reference evidence="11" key="1">
    <citation type="submission" date="2023-10" db="EMBL/GenBank/DDBJ databases">
        <authorList>
            <person name="Chen Y."/>
            <person name="Shah S."/>
            <person name="Dougan E. K."/>
            <person name="Thang M."/>
            <person name="Chan C."/>
        </authorList>
    </citation>
    <scope>NUCLEOTIDE SEQUENCE [LARGE SCALE GENOMIC DNA]</scope>
</reference>
<keyword evidence="5" id="KW-0418">Kinase</keyword>
<dbReference type="PANTHER" id="PTHR22967">
    <property type="entry name" value="SERINE/THREONINE PROTEIN KINASE"/>
    <property type="match status" value="1"/>
</dbReference>
<keyword evidence="3" id="KW-0808">Transferase</keyword>
<dbReference type="SMART" id="SM00220">
    <property type="entry name" value="S_TKc"/>
    <property type="match status" value="1"/>
</dbReference>
<dbReference type="EC" id="2.7.11.1" evidence="1"/>
<keyword evidence="4" id="KW-0547">Nucleotide-binding</keyword>
<comment type="caution">
    <text evidence="11">The sequence shown here is derived from an EMBL/GenBank/DDBJ whole genome shotgun (WGS) entry which is preliminary data.</text>
</comment>
<evidence type="ECO:0000256" key="9">
    <source>
        <dbReference type="SAM" id="MobiDB-lite"/>
    </source>
</evidence>
<dbReference type="PANTHER" id="PTHR22967:SF57">
    <property type="entry name" value="AUXILIN, ISOFORM A-RELATED"/>
    <property type="match status" value="1"/>
</dbReference>
<dbReference type="Proteomes" id="UP001189429">
    <property type="component" value="Unassembled WGS sequence"/>
</dbReference>
<feature type="region of interest" description="Disordered" evidence="9">
    <location>
        <begin position="70"/>
        <end position="228"/>
    </location>
</feature>
<evidence type="ECO:0000256" key="8">
    <source>
        <dbReference type="ARBA" id="ARBA00048679"/>
    </source>
</evidence>
<keyword evidence="2" id="KW-0723">Serine/threonine-protein kinase</keyword>
<dbReference type="Pfam" id="PF00069">
    <property type="entry name" value="Pkinase"/>
    <property type="match status" value="1"/>
</dbReference>
<feature type="domain" description="Protein kinase" evidence="10">
    <location>
        <begin position="289"/>
        <end position="581"/>
    </location>
</feature>
<organism evidence="11 12">
    <name type="scientific">Prorocentrum cordatum</name>
    <dbReference type="NCBI Taxonomy" id="2364126"/>
    <lineage>
        <taxon>Eukaryota</taxon>
        <taxon>Sar</taxon>
        <taxon>Alveolata</taxon>
        <taxon>Dinophyceae</taxon>
        <taxon>Prorocentrales</taxon>
        <taxon>Prorocentraceae</taxon>
        <taxon>Prorocentrum</taxon>
    </lineage>
</organism>
<keyword evidence="6" id="KW-0067">ATP-binding</keyword>
<name>A0ABN9UAV3_9DINO</name>
<dbReference type="Gene3D" id="1.10.510.10">
    <property type="entry name" value="Transferase(Phosphotransferase) domain 1"/>
    <property type="match status" value="1"/>
</dbReference>
<feature type="compositionally biased region" description="Low complexity" evidence="9">
    <location>
        <begin position="622"/>
        <end position="633"/>
    </location>
</feature>
<comment type="catalytic activity">
    <reaction evidence="8">
        <text>L-seryl-[protein] + ATP = O-phospho-L-seryl-[protein] + ADP + H(+)</text>
        <dbReference type="Rhea" id="RHEA:17989"/>
        <dbReference type="Rhea" id="RHEA-COMP:9863"/>
        <dbReference type="Rhea" id="RHEA-COMP:11604"/>
        <dbReference type="ChEBI" id="CHEBI:15378"/>
        <dbReference type="ChEBI" id="CHEBI:29999"/>
        <dbReference type="ChEBI" id="CHEBI:30616"/>
        <dbReference type="ChEBI" id="CHEBI:83421"/>
        <dbReference type="ChEBI" id="CHEBI:456216"/>
        <dbReference type="EC" id="2.7.11.1"/>
    </reaction>
</comment>
<gene>
    <name evidence="11" type="ORF">PCOR1329_LOCUS46683</name>
</gene>
<proteinExistence type="predicted"/>
<dbReference type="PROSITE" id="PS50011">
    <property type="entry name" value="PROTEIN_KINASE_DOM"/>
    <property type="match status" value="1"/>
</dbReference>
<feature type="compositionally biased region" description="Low complexity" evidence="9">
    <location>
        <begin position="150"/>
        <end position="207"/>
    </location>
</feature>
<evidence type="ECO:0000256" key="7">
    <source>
        <dbReference type="ARBA" id="ARBA00047899"/>
    </source>
</evidence>
<feature type="compositionally biased region" description="Low complexity" evidence="9">
    <location>
        <begin position="78"/>
        <end position="108"/>
    </location>
</feature>
<comment type="catalytic activity">
    <reaction evidence="7">
        <text>L-threonyl-[protein] + ATP = O-phospho-L-threonyl-[protein] + ADP + H(+)</text>
        <dbReference type="Rhea" id="RHEA:46608"/>
        <dbReference type="Rhea" id="RHEA-COMP:11060"/>
        <dbReference type="Rhea" id="RHEA-COMP:11605"/>
        <dbReference type="ChEBI" id="CHEBI:15378"/>
        <dbReference type="ChEBI" id="CHEBI:30013"/>
        <dbReference type="ChEBI" id="CHEBI:30616"/>
        <dbReference type="ChEBI" id="CHEBI:61977"/>
        <dbReference type="ChEBI" id="CHEBI:456216"/>
        <dbReference type="EC" id="2.7.11.1"/>
    </reaction>
</comment>
<dbReference type="InterPro" id="IPR011009">
    <property type="entry name" value="Kinase-like_dom_sf"/>
</dbReference>
<protein>
    <recommendedName>
        <fullName evidence="1">non-specific serine/threonine protein kinase</fullName>
        <ecNumber evidence="1">2.7.11.1</ecNumber>
    </recommendedName>
</protein>
<sequence>MRTAAAAAPPPPAAVVPAPLIGEVQLRVAEQRLQALAGLSEKTRRENRDRAQRLADLQLASESLKDKINAFQEQGGDQAAAPPQTRARASLARGGRPPAPLAAAAAAPRPEDAGRIAWESTDDLQHSPGSEAPTPQAWASAAPASRTPGAASLTRTRSSRSMPPASPSAGSRATAAPEPSPSTPAASARSPHTSASATPATSWSPSRLLGDHTAEWTPARGGEALERRRRLERRGGDGLPREASEAASVGAAAAAGLAAKGAKAVKTSLKENLGSFTASTHTFQDGLAVVTVCRLAEGGFGEVLKCRDQRSGKEYAMKVIHCQEGVQVASTLRAAELEAKVLRGLPAHPNIIQCVGHSVERVPGTGNGVVKLVLELCPGGTLMDYMDRKNGKLAAKEIMEPLAQIASAVRHMHSQRPPIQHRDLKVENVLKAVDGSWKLCDFGSCSVESVPAKEMSRAQIMAIQEDIDKTVTMLYRPPEMVDLELNFRNGYAITELVDLWMIGCILFTLAFYMHPFQDNASPAGIQNARFFIPTDHDMAKSPKFCALIHWLLAPDPNDRPSSARLCDVIRDLPKTGYEELFGWLPPSVQAKQRKFADTAAKQARQGSAADEEITPEMARALAAGKGRPAAGRRTPGGAGADSPPPAGLAQQRGSSVAFDLSGSQPARPSSGAVAPAPPMDDLLGFGGAPAPPAPQVVARGKSAPAVNDSDLLAFIGGDAPPAPAPAVRHVSAPAAQQGNLLGFDAPALVHQPPSAAVPAGAAQDGAFWAADFADFSAGPPAPQAALAPAAGGGFAPPAQGGGGDLLSFGEDFADFARAPPPKVSGSQGLGLGAATAAPATGNLLDF</sequence>
<evidence type="ECO:0000256" key="3">
    <source>
        <dbReference type="ARBA" id="ARBA00022679"/>
    </source>
</evidence>
<evidence type="ECO:0000313" key="11">
    <source>
        <dbReference type="EMBL" id="CAK0856236.1"/>
    </source>
</evidence>
<feature type="region of interest" description="Disordered" evidence="9">
    <location>
        <begin position="622"/>
        <end position="677"/>
    </location>
</feature>
<evidence type="ECO:0000256" key="2">
    <source>
        <dbReference type="ARBA" id="ARBA00022527"/>
    </source>
</evidence>
<keyword evidence="12" id="KW-1185">Reference proteome</keyword>